<dbReference type="OrthoDB" id="10064127at2759"/>
<evidence type="ECO:0000313" key="3">
    <source>
        <dbReference type="Proteomes" id="UP000272942"/>
    </source>
</evidence>
<keyword evidence="3" id="KW-1185">Reference proteome</keyword>
<proteinExistence type="predicted"/>
<dbReference type="EMBL" id="UZAN01044428">
    <property type="protein sequence ID" value="VDP80752.1"/>
    <property type="molecule type" value="Genomic_DNA"/>
</dbReference>
<evidence type="ECO:0000313" key="2">
    <source>
        <dbReference type="EMBL" id="VDP80752.1"/>
    </source>
</evidence>
<evidence type="ECO:0000256" key="1">
    <source>
        <dbReference type="SAM" id="MobiDB-lite"/>
    </source>
</evidence>
<dbReference type="AlphaFoldDB" id="A0A183AK27"/>
<name>A0A183AK27_9TREM</name>
<dbReference type="Proteomes" id="UP000272942">
    <property type="component" value="Unassembled WGS sequence"/>
</dbReference>
<protein>
    <submittedName>
        <fullName evidence="2 4">Uncharacterized protein</fullName>
    </submittedName>
</protein>
<gene>
    <name evidence="2" type="ORF">ECPE_LOCUS7312</name>
</gene>
<feature type="region of interest" description="Disordered" evidence="1">
    <location>
        <begin position="83"/>
        <end position="119"/>
    </location>
</feature>
<sequence length="119" mass="13706">MIRADHVSYRDFILQLNKQASRCNYGDHLEEQMCGRLVASINNLTLQRKLLEKKDLTFAEARKICEQHDDLTKATSSDAVTLFQRQKTRPNRPPMAKCIPKPQQNSSGNDKRINPCLSY</sequence>
<reference evidence="2 3" key="2">
    <citation type="submission" date="2018-11" db="EMBL/GenBank/DDBJ databases">
        <authorList>
            <consortium name="Pathogen Informatics"/>
        </authorList>
    </citation>
    <scope>NUCLEOTIDE SEQUENCE [LARGE SCALE GENOMIC DNA]</scope>
    <source>
        <strain evidence="2 3">Egypt</strain>
    </source>
</reference>
<accession>A0A183AK27</accession>
<reference evidence="4" key="1">
    <citation type="submission" date="2016-06" db="UniProtKB">
        <authorList>
            <consortium name="WormBaseParasite"/>
        </authorList>
    </citation>
    <scope>IDENTIFICATION</scope>
</reference>
<dbReference type="WBParaSite" id="ECPE_0000732801-mRNA-1">
    <property type="protein sequence ID" value="ECPE_0000732801-mRNA-1"/>
    <property type="gene ID" value="ECPE_0000732801"/>
</dbReference>
<evidence type="ECO:0000313" key="4">
    <source>
        <dbReference type="WBParaSite" id="ECPE_0000732801-mRNA-1"/>
    </source>
</evidence>
<organism evidence="4">
    <name type="scientific">Echinostoma caproni</name>
    <dbReference type="NCBI Taxonomy" id="27848"/>
    <lineage>
        <taxon>Eukaryota</taxon>
        <taxon>Metazoa</taxon>
        <taxon>Spiralia</taxon>
        <taxon>Lophotrochozoa</taxon>
        <taxon>Platyhelminthes</taxon>
        <taxon>Trematoda</taxon>
        <taxon>Digenea</taxon>
        <taxon>Plagiorchiida</taxon>
        <taxon>Echinostomata</taxon>
        <taxon>Echinostomatoidea</taxon>
        <taxon>Echinostomatidae</taxon>
        <taxon>Echinostoma</taxon>
    </lineage>
</organism>